<evidence type="ECO:0000313" key="11">
    <source>
        <dbReference type="Proteomes" id="UP000623687"/>
    </source>
</evidence>
<evidence type="ECO:0000256" key="6">
    <source>
        <dbReference type="ARBA" id="ARBA00023136"/>
    </source>
</evidence>
<dbReference type="InterPro" id="IPR049625">
    <property type="entry name" value="Glyco_transf_61_cat"/>
</dbReference>
<evidence type="ECO:0000256" key="3">
    <source>
        <dbReference type="ARBA" id="ARBA00022679"/>
    </source>
</evidence>
<evidence type="ECO:0000256" key="2">
    <source>
        <dbReference type="ARBA" id="ARBA00022676"/>
    </source>
</evidence>
<dbReference type="GeneID" id="59381618"/>
<name>A0A8H6ZLQ6_PLEOS</name>
<keyword evidence="11" id="KW-1185">Reference proteome</keyword>
<dbReference type="EMBL" id="JACETU010000009">
    <property type="protein sequence ID" value="KAF7421278.1"/>
    <property type="molecule type" value="Genomic_DNA"/>
</dbReference>
<dbReference type="PANTHER" id="PTHR20961">
    <property type="entry name" value="GLYCOSYLTRANSFERASE"/>
    <property type="match status" value="1"/>
</dbReference>
<gene>
    <name evidence="10" type="ORF">PC9H_011800</name>
</gene>
<keyword evidence="7" id="KW-0325">Glycoprotein</keyword>
<dbReference type="Pfam" id="PF04577">
    <property type="entry name" value="Glyco_transf_61"/>
    <property type="match status" value="1"/>
</dbReference>
<dbReference type="GO" id="GO:0016020">
    <property type="term" value="C:membrane"/>
    <property type="evidence" value="ECO:0007669"/>
    <property type="project" value="UniProtKB-SubCell"/>
</dbReference>
<dbReference type="GO" id="GO:0035269">
    <property type="term" value="P:protein O-linked glycosylation via mannose"/>
    <property type="evidence" value="ECO:0007669"/>
    <property type="project" value="TreeGrafter"/>
</dbReference>
<sequence>MADETTPALPLPACGPVHPGVQRHPPGFFQVDYDDADEPRYAHIEDEAEEQQFEYGYGYEYEYAAEDEAELLEDELAAMKTMFLPMRATTLARAVSRRDIFLLAIGAASTYLLSTWLLVPDSITVHTHFTQYPAAPELDRDPNLPIQVTTTTATATATATSITTATATATNMVTVVTTRHATKTVRLKQVKTATVTATVTETLGSPEATHIPIDQAAVIPETTIVQHAPGWTVFRNLYMAHGTLYVVTADREAFPSIGRMTSTGIEAKNPNNIEEREATPGDMDFLTPEQAKDLWGPDSAIGETANRIVSIEGNTWLLNDPHQFLRHYYHLVAELLFGAWAMWTGSFTAPSQDAAFQYASTSAYPPPPPVDRIIFAHSNADGWRDSPGFDAYFIRAALPSTTIEHAEDWFDRIALSTTNTSRDDAYSAAHQRAWHLPVVMLVDRTAAFHGEVCGSRTQRTAAEAWEAVRARGQLPGIRVGGWWGPVREAVWTLAGVQLDEFLRPAAKQGALAEALRVGGPGADEAKVLEATQLPVPETIVITYISRQRGSRRKLVEENHEGLVDALMELVERKGRGWEFQPLEAEGMTKDQQVRAVSRSTILLGVHGNGLTHLVLMPPSRLSTVIEIFYPTGFAHDYQWTATALGMAHFTVWNDTYHSSADKPDVNYPEGFQGNQIPVHGPTIAKLIEDRVEGRV</sequence>
<evidence type="ECO:0000256" key="5">
    <source>
        <dbReference type="ARBA" id="ARBA00022989"/>
    </source>
</evidence>
<organism evidence="10 11">
    <name type="scientific">Pleurotus ostreatus</name>
    <name type="common">Oyster mushroom</name>
    <name type="synonym">White-rot fungus</name>
    <dbReference type="NCBI Taxonomy" id="5322"/>
    <lineage>
        <taxon>Eukaryota</taxon>
        <taxon>Fungi</taxon>
        <taxon>Dikarya</taxon>
        <taxon>Basidiomycota</taxon>
        <taxon>Agaricomycotina</taxon>
        <taxon>Agaricomycetes</taxon>
        <taxon>Agaricomycetidae</taxon>
        <taxon>Agaricales</taxon>
        <taxon>Pleurotineae</taxon>
        <taxon>Pleurotaceae</taxon>
        <taxon>Pleurotus</taxon>
    </lineage>
</organism>
<feature type="domain" description="Glycosyltransferase 61 catalytic" evidence="9">
    <location>
        <begin position="532"/>
        <end position="619"/>
    </location>
</feature>
<dbReference type="VEuPathDB" id="FungiDB:PC9H_011800"/>
<keyword evidence="6 8" id="KW-0472">Membrane</keyword>
<feature type="transmembrane region" description="Helical" evidence="8">
    <location>
        <begin position="100"/>
        <end position="119"/>
    </location>
</feature>
<keyword evidence="4 8" id="KW-0812">Transmembrane</keyword>
<dbReference type="PANTHER" id="PTHR20961:SF38">
    <property type="entry name" value="PROTEIN O-LINKED-MANNOSE BETA-1,4-N-ACETYLGLUCOSAMINYLTRANSFERASE 2"/>
    <property type="match status" value="1"/>
</dbReference>
<dbReference type="RefSeq" id="XP_036627136.1">
    <property type="nucleotide sequence ID" value="XM_036781281.1"/>
</dbReference>
<dbReference type="OrthoDB" id="529273at2759"/>
<evidence type="ECO:0000256" key="4">
    <source>
        <dbReference type="ARBA" id="ARBA00022692"/>
    </source>
</evidence>
<evidence type="ECO:0000259" key="9">
    <source>
        <dbReference type="Pfam" id="PF04577"/>
    </source>
</evidence>
<evidence type="ECO:0000313" key="10">
    <source>
        <dbReference type="EMBL" id="KAF7421278.1"/>
    </source>
</evidence>
<evidence type="ECO:0000256" key="8">
    <source>
        <dbReference type="SAM" id="Phobius"/>
    </source>
</evidence>
<dbReference type="AlphaFoldDB" id="A0A8H6ZLQ6"/>
<keyword evidence="5 8" id="KW-1133">Transmembrane helix</keyword>
<evidence type="ECO:0000256" key="7">
    <source>
        <dbReference type="ARBA" id="ARBA00023180"/>
    </source>
</evidence>
<reference evidence="10" key="1">
    <citation type="submission" date="2019-07" db="EMBL/GenBank/DDBJ databases">
        <authorList>
            <person name="Palmer J.M."/>
        </authorList>
    </citation>
    <scope>NUCLEOTIDE SEQUENCE</scope>
    <source>
        <strain evidence="10">PC9</strain>
    </source>
</reference>
<comment type="caution">
    <text evidence="10">The sequence shown here is derived from an EMBL/GenBank/DDBJ whole genome shotgun (WGS) entry which is preliminary data.</text>
</comment>
<dbReference type="Proteomes" id="UP000623687">
    <property type="component" value="Unassembled WGS sequence"/>
</dbReference>
<accession>A0A8H6ZLQ6</accession>
<keyword evidence="3" id="KW-0808">Transferase</keyword>
<dbReference type="InterPro" id="IPR007657">
    <property type="entry name" value="Glycosyltransferase_61"/>
</dbReference>
<protein>
    <recommendedName>
        <fullName evidence="9">Glycosyltransferase 61 catalytic domain-containing protein</fullName>
    </recommendedName>
</protein>
<dbReference type="GO" id="GO:0005783">
    <property type="term" value="C:endoplasmic reticulum"/>
    <property type="evidence" value="ECO:0007669"/>
    <property type="project" value="TreeGrafter"/>
</dbReference>
<dbReference type="GO" id="GO:0097363">
    <property type="term" value="F:protein O-acetylglucosaminyltransferase activity"/>
    <property type="evidence" value="ECO:0007669"/>
    <property type="project" value="TreeGrafter"/>
</dbReference>
<comment type="subcellular location">
    <subcellularLocation>
        <location evidence="1">Membrane</location>
        <topology evidence="1">Single-pass membrane protein</topology>
    </subcellularLocation>
</comment>
<proteinExistence type="predicted"/>
<keyword evidence="2" id="KW-0328">Glycosyltransferase</keyword>
<evidence type="ECO:0000256" key="1">
    <source>
        <dbReference type="ARBA" id="ARBA00004167"/>
    </source>
</evidence>